<accession>X1NJC9</accession>
<comment type="caution">
    <text evidence="1">The sequence shown here is derived from an EMBL/GenBank/DDBJ whole genome shotgun (WGS) entry which is preliminary data.</text>
</comment>
<reference evidence="1" key="1">
    <citation type="journal article" date="2014" name="Front. Microbiol.">
        <title>High frequency of phylogenetically diverse reductive dehalogenase-homologous genes in deep subseafloor sedimentary metagenomes.</title>
        <authorList>
            <person name="Kawai M."/>
            <person name="Futagami T."/>
            <person name="Toyoda A."/>
            <person name="Takaki Y."/>
            <person name="Nishi S."/>
            <person name="Hori S."/>
            <person name="Arai W."/>
            <person name="Tsubouchi T."/>
            <person name="Morono Y."/>
            <person name="Uchiyama I."/>
            <person name="Ito T."/>
            <person name="Fujiyama A."/>
            <person name="Inagaki F."/>
            <person name="Takami H."/>
        </authorList>
    </citation>
    <scope>NUCLEOTIDE SEQUENCE</scope>
    <source>
        <strain evidence="1">Expedition CK06-06</strain>
    </source>
</reference>
<proteinExistence type="predicted"/>
<organism evidence="1">
    <name type="scientific">marine sediment metagenome</name>
    <dbReference type="NCBI Taxonomy" id="412755"/>
    <lineage>
        <taxon>unclassified sequences</taxon>
        <taxon>metagenomes</taxon>
        <taxon>ecological metagenomes</taxon>
    </lineage>
</organism>
<gene>
    <name evidence="1" type="ORF">S06H3_43072</name>
</gene>
<dbReference type="AlphaFoldDB" id="X1NJC9"/>
<dbReference type="EMBL" id="BARV01026679">
    <property type="protein sequence ID" value="GAI43688.1"/>
    <property type="molecule type" value="Genomic_DNA"/>
</dbReference>
<feature type="non-terminal residue" evidence="1">
    <location>
        <position position="1"/>
    </location>
</feature>
<sequence>WVTRALTQQRNYRKVAGEEHREWYQRLWEKEKS</sequence>
<protein>
    <submittedName>
        <fullName evidence="1">Uncharacterized protein</fullName>
    </submittedName>
</protein>
<evidence type="ECO:0000313" key="1">
    <source>
        <dbReference type="EMBL" id="GAI43688.1"/>
    </source>
</evidence>
<name>X1NJC9_9ZZZZ</name>